<dbReference type="RefSeq" id="WP_069126160.1">
    <property type="nucleotide sequence ID" value="NZ_CP023483.1"/>
</dbReference>
<proteinExistence type="predicted"/>
<dbReference type="Pfam" id="PF13175">
    <property type="entry name" value="AAA_15"/>
    <property type="match status" value="1"/>
</dbReference>
<evidence type="ECO:0000313" key="2">
    <source>
        <dbReference type="EMBL" id="ATF25827.1"/>
    </source>
</evidence>
<accession>A0A1D2LNK6</accession>
<dbReference type="EMBL" id="CP023483">
    <property type="protein sequence ID" value="ATF25827.1"/>
    <property type="molecule type" value="Genomic_DNA"/>
</dbReference>
<dbReference type="SUPFAM" id="SSF52540">
    <property type="entry name" value="P-loop containing nucleoside triphosphate hydrolases"/>
    <property type="match status" value="1"/>
</dbReference>
<dbReference type="Proteomes" id="UP000243591">
    <property type="component" value="Chromosome"/>
</dbReference>
<dbReference type="OrthoDB" id="9784297at2"/>
<dbReference type="InterPro" id="IPR003593">
    <property type="entry name" value="AAA+_ATPase"/>
</dbReference>
<dbReference type="STRING" id="2756.BFR44_06730"/>
<dbReference type="SMART" id="SM00382">
    <property type="entry name" value="AAA"/>
    <property type="match status" value="1"/>
</dbReference>
<name>A0A1D2LNK6_BROTH</name>
<dbReference type="AlphaFoldDB" id="A0A1D2LNK6"/>
<reference evidence="2 3" key="1">
    <citation type="submission" date="2017-09" db="EMBL/GenBank/DDBJ databases">
        <title>Complete Genome Sequences of Two Strains of the Meat Spoilage Bacterium Brochothrix thermosphacta Isolated from Ground Chicken.</title>
        <authorList>
            <person name="Paoli G.C."/>
            <person name="Wijey C."/>
            <person name="Chen C.-Y."/>
            <person name="Nguyen L."/>
            <person name="Yan X."/>
            <person name="Irwin P.L."/>
        </authorList>
    </citation>
    <scope>NUCLEOTIDE SEQUENCE [LARGE SCALE GENOMIC DNA]</scope>
    <source>
        <strain evidence="2 3">BI</strain>
    </source>
</reference>
<dbReference type="InterPro" id="IPR027417">
    <property type="entry name" value="P-loop_NTPase"/>
</dbReference>
<dbReference type="KEGG" id="bths:CNY62_05130"/>
<dbReference type="InterPro" id="IPR051396">
    <property type="entry name" value="Bact_Antivir_Def_Nuclease"/>
</dbReference>
<dbReference type="PANTHER" id="PTHR43581:SF3">
    <property type="entry name" value="AAA+ ATPASE DOMAIN-CONTAINING PROTEIN"/>
    <property type="match status" value="1"/>
</dbReference>
<dbReference type="PANTHER" id="PTHR43581">
    <property type="entry name" value="ATP/GTP PHOSPHATASE"/>
    <property type="match status" value="1"/>
</dbReference>
<feature type="domain" description="AAA+ ATPase" evidence="1">
    <location>
        <begin position="35"/>
        <end position="242"/>
    </location>
</feature>
<sequence length="272" mass="31152">MRYLRSFQLSAKKMKARTIYPYNILANKRSEVLVFDTVTILYGTNGSGKSTLLNILAQKLGIPGAEPPKQGGSVDYFANYVNESQISFELDEVTNRDFNIPANSRYIKSEDILYEIKKIQQEAILREGYFYERGKLGETKAERSEHLETYEMKKSIDRLSFSQEKYSNGETAKHIYEDFIEPEGIYLLDEPEASLTPENQLKLVDFIADAARFLNCQFIIATHSPFLLGGLESTIYQLDLPGLHTCDWTALENVQTYQRFFAKHSTSFNNAN</sequence>
<keyword evidence="3" id="KW-1185">Reference proteome</keyword>
<evidence type="ECO:0000259" key="1">
    <source>
        <dbReference type="SMART" id="SM00382"/>
    </source>
</evidence>
<gene>
    <name evidence="2" type="ORF">CNY62_05130</name>
</gene>
<evidence type="ECO:0000313" key="3">
    <source>
        <dbReference type="Proteomes" id="UP000243591"/>
    </source>
</evidence>
<dbReference type="Gene3D" id="3.40.50.300">
    <property type="entry name" value="P-loop containing nucleotide triphosphate hydrolases"/>
    <property type="match status" value="1"/>
</dbReference>
<dbReference type="InterPro" id="IPR041685">
    <property type="entry name" value="AAA_GajA/Old/RecF-like"/>
</dbReference>
<protein>
    <submittedName>
        <fullName evidence="2">ATPase</fullName>
    </submittedName>
</protein>
<organism evidence="2 3">
    <name type="scientific">Brochothrix thermosphacta</name>
    <name type="common">Microbacterium thermosphactum</name>
    <dbReference type="NCBI Taxonomy" id="2756"/>
    <lineage>
        <taxon>Bacteria</taxon>
        <taxon>Bacillati</taxon>
        <taxon>Bacillota</taxon>
        <taxon>Bacilli</taxon>
        <taxon>Bacillales</taxon>
        <taxon>Listeriaceae</taxon>
        <taxon>Brochothrix</taxon>
    </lineage>
</organism>